<dbReference type="InterPro" id="IPR051258">
    <property type="entry name" value="Diverse_Substrate_Transporter"/>
</dbReference>
<evidence type="ECO:0000256" key="6">
    <source>
        <dbReference type="ARBA" id="ARBA00023136"/>
    </source>
</evidence>
<accession>A0A4V1ZH63</accession>
<feature type="domain" description="EamA" evidence="8">
    <location>
        <begin position="16"/>
        <end position="142"/>
    </location>
</feature>
<keyword evidence="4 7" id="KW-0812">Transmembrane</keyword>
<dbReference type="InterPro" id="IPR000620">
    <property type="entry name" value="EamA_dom"/>
</dbReference>
<feature type="transmembrane region" description="Helical" evidence="7">
    <location>
        <begin position="273"/>
        <end position="291"/>
    </location>
</feature>
<evidence type="ECO:0000256" key="7">
    <source>
        <dbReference type="SAM" id="Phobius"/>
    </source>
</evidence>
<organism evidence="9 10">
    <name type="scientific">Pengzhenrongella frigida</name>
    <dbReference type="NCBI Taxonomy" id="1259133"/>
    <lineage>
        <taxon>Bacteria</taxon>
        <taxon>Bacillati</taxon>
        <taxon>Actinomycetota</taxon>
        <taxon>Actinomycetes</taxon>
        <taxon>Micrococcales</taxon>
        <taxon>Pengzhenrongella</taxon>
    </lineage>
</organism>
<dbReference type="PANTHER" id="PTHR42920">
    <property type="entry name" value="OS03G0707200 PROTEIN-RELATED"/>
    <property type="match status" value="1"/>
</dbReference>
<dbReference type="Proteomes" id="UP000293764">
    <property type="component" value="Unassembled WGS sequence"/>
</dbReference>
<evidence type="ECO:0000256" key="4">
    <source>
        <dbReference type="ARBA" id="ARBA00022692"/>
    </source>
</evidence>
<keyword evidence="3" id="KW-1003">Cell membrane</keyword>
<dbReference type="AlphaFoldDB" id="A0A4V1ZH63"/>
<dbReference type="PANTHER" id="PTHR42920:SF5">
    <property type="entry name" value="EAMA DOMAIN-CONTAINING PROTEIN"/>
    <property type="match status" value="1"/>
</dbReference>
<feature type="transmembrane region" description="Helical" evidence="7">
    <location>
        <begin position="223"/>
        <end position="242"/>
    </location>
</feature>
<name>A0A4V1ZH63_9MICO</name>
<reference evidence="9 10" key="1">
    <citation type="submission" date="2019-01" db="EMBL/GenBank/DDBJ databases">
        <title>Novel species of Cellulomonas.</title>
        <authorList>
            <person name="Liu Q."/>
            <person name="Xin Y.-H."/>
        </authorList>
    </citation>
    <scope>NUCLEOTIDE SEQUENCE [LARGE SCALE GENOMIC DNA]</scope>
    <source>
        <strain evidence="9 10">HLT2-17</strain>
    </source>
</reference>
<evidence type="ECO:0000256" key="2">
    <source>
        <dbReference type="ARBA" id="ARBA00007362"/>
    </source>
</evidence>
<protein>
    <submittedName>
        <fullName evidence="9">DMT family transporter</fullName>
    </submittedName>
</protein>
<feature type="transmembrane region" description="Helical" evidence="7">
    <location>
        <begin position="73"/>
        <end position="93"/>
    </location>
</feature>
<dbReference type="EMBL" id="SDWW01000024">
    <property type="protein sequence ID" value="RYV50944.1"/>
    <property type="molecule type" value="Genomic_DNA"/>
</dbReference>
<dbReference type="RefSeq" id="WP_130102766.1">
    <property type="nucleotide sequence ID" value="NZ_SDWW01000024.1"/>
</dbReference>
<dbReference type="Pfam" id="PF00892">
    <property type="entry name" value="EamA"/>
    <property type="match status" value="2"/>
</dbReference>
<proteinExistence type="inferred from homology"/>
<feature type="transmembrane region" description="Helical" evidence="7">
    <location>
        <begin position="249"/>
        <end position="267"/>
    </location>
</feature>
<dbReference type="InterPro" id="IPR037185">
    <property type="entry name" value="EmrE-like"/>
</dbReference>
<feature type="transmembrane region" description="Helical" evidence="7">
    <location>
        <begin position="182"/>
        <end position="203"/>
    </location>
</feature>
<comment type="similarity">
    <text evidence="2">Belongs to the EamA transporter family.</text>
</comment>
<feature type="transmembrane region" description="Helical" evidence="7">
    <location>
        <begin position="151"/>
        <end position="170"/>
    </location>
</feature>
<feature type="transmembrane region" description="Helical" evidence="7">
    <location>
        <begin position="127"/>
        <end position="145"/>
    </location>
</feature>
<feature type="transmembrane region" description="Helical" evidence="7">
    <location>
        <begin position="41"/>
        <end position="61"/>
    </location>
</feature>
<evidence type="ECO:0000256" key="3">
    <source>
        <dbReference type="ARBA" id="ARBA00022475"/>
    </source>
</evidence>
<comment type="caution">
    <text evidence="9">The sequence shown here is derived from an EMBL/GenBank/DDBJ whole genome shotgun (WGS) entry which is preliminary data.</text>
</comment>
<evidence type="ECO:0000256" key="5">
    <source>
        <dbReference type="ARBA" id="ARBA00022989"/>
    </source>
</evidence>
<gene>
    <name evidence="9" type="ORF">EUA98_11210</name>
</gene>
<dbReference type="OrthoDB" id="4833087at2"/>
<dbReference type="SUPFAM" id="SSF103481">
    <property type="entry name" value="Multidrug resistance efflux transporter EmrE"/>
    <property type="match status" value="2"/>
</dbReference>
<evidence type="ECO:0000313" key="9">
    <source>
        <dbReference type="EMBL" id="RYV50944.1"/>
    </source>
</evidence>
<evidence type="ECO:0000313" key="10">
    <source>
        <dbReference type="Proteomes" id="UP000293764"/>
    </source>
</evidence>
<keyword evidence="5 7" id="KW-1133">Transmembrane helix</keyword>
<evidence type="ECO:0000259" key="8">
    <source>
        <dbReference type="Pfam" id="PF00892"/>
    </source>
</evidence>
<comment type="subcellular location">
    <subcellularLocation>
        <location evidence="1">Cell membrane</location>
        <topology evidence="1">Multi-pass membrane protein</topology>
    </subcellularLocation>
</comment>
<evidence type="ECO:0000256" key="1">
    <source>
        <dbReference type="ARBA" id="ARBA00004651"/>
    </source>
</evidence>
<keyword evidence="6 7" id="KW-0472">Membrane</keyword>
<keyword evidence="10" id="KW-1185">Reference proteome</keyword>
<feature type="domain" description="EamA" evidence="8">
    <location>
        <begin position="152"/>
        <end position="289"/>
    </location>
</feature>
<sequence length="320" mass="33642">MSSARTAAGPGRIDASLLAVALVWGSTYLTAKELVVPSTVVAILALRFALTVVAMLPFCLGRLRRTSRDELRTGVLLGVILAAEFALETFGIAGTSATNAGLIISLTLVLTALLESSLSRSWLPPRFYVAAVLSVVGVALLATGSSVGAPTWGDLLILLAAAVRAVHVTAMHRLSAGRRHDAFTLTFVQLSVCAVVFCALTPWVGESMVAVAPQLDVGQWVRLAYLALICTVFAFVVQMWAVRLTSPSRVSLLLGTEPIWALAIGVVIAGDRIGWMGLLGAAAIVVGTAWGRRIERLHREHQGSAAVVLQESGAVVTAAR</sequence>
<feature type="transmembrane region" description="Helical" evidence="7">
    <location>
        <begin position="99"/>
        <end position="115"/>
    </location>
</feature>
<dbReference type="GO" id="GO:0005886">
    <property type="term" value="C:plasma membrane"/>
    <property type="evidence" value="ECO:0007669"/>
    <property type="project" value="UniProtKB-SubCell"/>
</dbReference>